<protein>
    <submittedName>
        <fullName evidence="1">Proteasome-type protease</fullName>
    </submittedName>
</protein>
<name>A0ABT3NQU0_9PROT</name>
<keyword evidence="2" id="KW-1185">Reference proteome</keyword>
<dbReference type="GO" id="GO:0006508">
    <property type="term" value="P:proteolysis"/>
    <property type="evidence" value="ECO:0007669"/>
    <property type="project" value="UniProtKB-KW"/>
</dbReference>
<dbReference type="EMBL" id="JAPFQI010000001">
    <property type="protein sequence ID" value="MCW8084529.1"/>
    <property type="molecule type" value="Genomic_DNA"/>
</dbReference>
<sequence>MTYCVGLCVDEGLVMLSDTRTNAGLDNISSFSKMFVAEVPGERALVMMTAGNLAVTQTVWNLLQQGVWLGGAQHQLDTVPDMFHAAQLVGAAVRQVKQMDGAALLAQGISFECSILLGGQILDGPPRLFLVYAAGNFIEATEDTPFLQIGEHKYGKPILDRVLNMKTSLSEGVALTLISMDSTVRSNLSVGLPLDLAVIRRDALRISFRKRITEEDPYYRAIREGWAGALRDAYLSLPRPDFPVG</sequence>
<evidence type="ECO:0000313" key="2">
    <source>
        <dbReference type="Proteomes" id="UP001526430"/>
    </source>
</evidence>
<dbReference type="GO" id="GO:0008233">
    <property type="term" value="F:peptidase activity"/>
    <property type="evidence" value="ECO:0007669"/>
    <property type="project" value="UniProtKB-KW"/>
</dbReference>
<dbReference type="CDD" id="cd03765">
    <property type="entry name" value="proteasome_beta_bacterial"/>
    <property type="match status" value="1"/>
</dbReference>
<dbReference type="Proteomes" id="UP001526430">
    <property type="component" value="Unassembled WGS sequence"/>
</dbReference>
<dbReference type="SUPFAM" id="SSF56235">
    <property type="entry name" value="N-terminal nucleophile aminohydrolases (Ntn hydrolases)"/>
    <property type="match status" value="1"/>
</dbReference>
<evidence type="ECO:0000313" key="1">
    <source>
        <dbReference type="EMBL" id="MCW8084529.1"/>
    </source>
</evidence>
<proteinExistence type="predicted"/>
<keyword evidence="1" id="KW-0647">Proteasome</keyword>
<accession>A0ABT3NQU0</accession>
<keyword evidence="1" id="KW-0645">Protease</keyword>
<comment type="caution">
    <text evidence="1">The sequence shown here is derived from an EMBL/GenBank/DDBJ whole genome shotgun (WGS) entry which is preliminary data.</text>
</comment>
<dbReference type="InterPro" id="IPR029055">
    <property type="entry name" value="Ntn_hydrolases_N"/>
</dbReference>
<dbReference type="RefSeq" id="WP_301588155.1">
    <property type="nucleotide sequence ID" value="NZ_JAPFQI010000001.1"/>
</dbReference>
<dbReference type="InterPro" id="IPR016545">
    <property type="entry name" value="UCP009120_prtse"/>
</dbReference>
<organism evidence="1 2">
    <name type="scientific">Sabulicella glaciei</name>
    <dbReference type="NCBI Taxonomy" id="2984948"/>
    <lineage>
        <taxon>Bacteria</taxon>
        <taxon>Pseudomonadati</taxon>
        <taxon>Pseudomonadota</taxon>
        <taxon>Alphaproteobacteria</taxon>
        <taxon>Acetobacterales</taxon>
        <taxon>Acetobacteraceae</taxon>
        <taxon>Sabulicella</taxon>
    </lineage>
</organism>
<dbReference type="Gene3D" id="3.60.20.10">
    <property type="entry name" value="Glutamine Phosphoribosylpyrophosphate, subunit 1, domain 1"/>
    <property type="match status" value="1"/>
</dbReference>
<dbReference type="PIRSF" id="PIRSF009120">
    <property type="entry name" value="UCP009120_prtse"/>
    <property type="match status" value="1"/>
</dbReference>
<reference evidence="1 2" key="1">
    <citation type="submission" date="2022-10" db="EMBL/GenBank/DDBJ databases">
        <title>Roseococcus glaciei nov., sp. nov., isolated from glacier.</title>
        <authorList>
            <person name="Liu Q."/>
            <person name="Xin Y.-H."/>
        </authorList>
    </citation>
    <scope>NUCLEOTIDE SEQUENCE [LARGE SCALE GENOMIC DNA]</scope>
    <source>
        <strain evidence="1 2">MDT2-1-1</strain>
    </source>
</reference>
<dbReference type="GO" id="GO:0000502">
    <property type="term" value="C:proteasome complex"/>
    <property type="evidence" value="ECO:0007669"/>
    <property type="project" value="UniProtKB-KW"/>
</dbReference>
<gene>
    <name evidence="1" type="ORF">OF850_02725</name>
</gene>
<keyword evidence="1" id="KW-0378">Hydrolase</keyword>